<reference evidence="2 3" key="1">
    <citation type="submission" date="2023-03" db="EMBL/GenBank/DDBJ databases">
        <title>WGS of Gossypium arboreum.</title>
        <authorList>
            <person name="Yu D."/>
        </authorList>
    </citation>
    <scope>NUCLEOTIDE SEQUENCE [LARGE SCALE GENOMIC DNA]</scope>
    <source>
        <tissue evidence="2">Leaf</tissue>
    </source>
</reference>
<name>A0ABR0NUE8_GOSAR</name>
<dbReference type="Pfam" id="PF13456">
    <property type="entry name" value="RVT_3"/>
    <property type="match status" value="1"/>
</dbReference>
<evidence type="ECO:0000313" key="2">
    <source>
        <dbReference type="EMBL" id="KAK5804066.1"/>
    </source>
</evidence>
<comment type="caution">
    <text evidence="2">The sequence shown here is derived from an EMBL/GenBank/DDBJ whole genome shotgun (WGS) entry which is preliminary data.</text>
</comment>
<dbReference type="InterPro" id="IPR002156">
    <property type="entry name" value="RNaseH_domain"/>
</dbReference>
<organism evidence="2 3">
    <name type="scientific">Gossypium arboreum</name>
    <name type="common">Tree cotton</name>
    <name type="synonym">Gossypium nanking</name>
    <dbReference type="NCBI Taxonomy" id="29729"/>
    <lineage>
        <taxon>Eukaryota</taxon>
        <taxon>Viridiplantae</taxon>
        <taxon>Streptophyta</taxon>
        <taxon>Embryophyta</taxon>
        <taxon>Tracheophyta</taxon>
        <taxon>Spermatophyta</taxon>
        <taxon>Magnoliopsida</taxon>
        <taxon>eudicotyledons</taxon>
        <taxon>Gunneridae</taxon>
        <taxon>Pentapetalae</taxon>
        <taxon>rosids</taxon>
        <taxon>malvids</taxon>
        <taxon>Malvales</taxon>
        <taxon>Malvaceae</taxon>
        <taxon>Malvoideae</taxon>
        <taxon>Gossypium</taxon>
    </lineage>
</organism>
<proteinExistence type="predicted"/>
<keyword evidence="3" id="KW-1185">Reference proteome</keyword>
<accession>A0ABR0NUE8</accession>
<protein>
    <recommendedName>
        <fullName evidence="1">RNase H type-1 domain-containing protein</fullName>
    </recommendedName>
</protein>
<evidence type="ECO:0000313" key="3">
    <source>
        <dbReference type="Proteomes" id="UP001358586"/>
    </source>
</evidence>
<evidence type="ECO:0000259" key="1">
    <source>
        <dbReference type="Pfam" id="PF13456"/>
    </source>
</evidence>
<feature type="domain" description="RNase H type-1" evidence="1">
    <location>
        <begin position="15"/>
        <end position="70"/>
    </location>
</feature>
<dbReference type="EMBL" id="JARKNE010000009">
    <property type="protein sequence ID" value="KAK5804066.1"/>
    <property type="molecule type" value="Genomic_DNA"/>
</dbReference>
<sequence>MGNMLVFKAIIGMPDGLRLLWEHGYRRAIVEIDSLSASKQLTGKPKIENESTLVCRIKLLLLQSWEIKVVLAF</sequence>
<gene>
    <name evidence="2" type="ORF">PVK06_031715</name>
</gene>
<dbReference type="Proteomes" id="UP001358586">
    <property type="component" value="Chromosome 9"/>
</dbReference>